<dbReference type="AlphaFoldDB" id="A0A7W9CVJ7"/>
<keyword evidence="1" id="KW-0472">Membrane</keyword>
<proteinExistence type="predicted"/>
<dbReference type="InterPro" id="IPR008620">
    <property type="entry name" value="FixH"/>
</dbReference>
<keyword evidence="3" id="KW-1185">Reference proteome</keyword>
<dbReference type="Proteomes" id="UP000523821">
    <property type="component" value="Unassembled WGS sequence"/>
</dbReference>
<evidence type="ECO:0000313" key="3">
    <source>
        <dbReference type="Proteomes" id="UP000523821"/>
    </source>
</evidence>
<gene>
    <name evidence="2" type="ORF">GGQ63_001769</name>
</gene>
<reference evidence="2 3" key="1">
    <citation type="submission" date="2020-08" db="EMBL/GenBank/DDBJ databases">
        <title>Genomic Encyclopedia of Type Strains, Phase IV (KMG-IV): sequencing the most valuable type-strain genomes for metagenomic binning, comparative biology and taxonomic classification.</title>
        <authorList>
            <person name="Goeker M."/>
        </authorList>
    </citation>
    <scope>NUCLEOTIDE SEQUENCE [LARGE SCALE GENOMIC DNA]</scope>
    <source>
        <strain evidence="2 3">DSM 16268</strain>
    </source>
</reference>
<dbReference type="Pfam" id="PF05751">
    <property type="entry name" value="FixH"/>
    <property type="match status" value="1"/>
</dbReference>
<dbReference type="PIRSF" id="PIRSF011386">
    <property type="entry name" value="FixH"/>
    <property type="match status" value="1"/>
</dbReference>
<organism evidence="2 3">
    <name type="scientific">Prosthecomicrobium pneumaticum</name>
    <dbReference type="NCBI Taxonomy" id="81895"/>
    <lineage>
        <taxon>Bacteria</taxon>
        <taxon>Pseudomonadati</taxon>
        <taxon>Pseudomonadota</taxon>
        <taxon>Alphaproteobacteria</taxon>
        <taxon>Hyphomicrobiales</taxon>
        <taxon>Kaistiaceae</taxon>
        <taxon>Prosthecomicrobium</taxon>
    </lineage>
</organism>
<sequence>MSPDRPFTGRHMLAIMLGFFGVVIAVNVTMAVMANRSWTGFVVENSYVAGQHFNENTAEARAQAALGWKGRLEIEGGAVRYVLSDAHGAPVTLAGATASFRRPSYASEDVAVPLVPVVGGHGVAADFVPRDGLWILEIEADAGLERPYRDTRRILVEDGRVAGGRKQ</sequence>
<feature type="transmembrane region" description="Helical" evidence="1">
    <location>
        <begin position="12"/>
        <end position="34"/>
    </location>
</feature>
<keyword evidence="1" id="KW-0812">Transmembrane</keyword>
<evidence type="ECO:0000313" key="2">
    <source>
        <dbReference type="EMBL" id="MBB5752715.1"/>
    </source>
</evidence>
<evidence type="ECO:0000256" key="1">
    <source>
        <dbReference type="SAM" id="Phobius"/>
    </source>
</evidence>
<protein>
    <submittedName>
        <fullName evidence="2">Nitrogen fixation protein FixH</fullName>
    </submittedName>
</protein>
<comment type="caution">
    <text evidence="2">The sequence shown here is derived from an EMBL/GenBank/DDBJ whole genome shotgun (WGS) entry which is preliminary data.</text>
</comment>
<name>A0A7W9CVJ7_9HYPH</name>
<keyword evidence="1" id="KW-1133">Transmembrane helix</keyword>
<dbReference type="RefSeq" id="WP_183854763.1">
    <property type="nucleotide sequence ID" value="NZ_JACHOO010000003.1"/>
</dbReference>
<dbReference type="InterPro" id="IPR018037">
    <property type="entry name" value="FixH_proteobacterial"/>
</dbReference>
<dbReference type="EMBL" id="JACHOO010000003">
    <property type="protein sequence ID" value="MBB5752715.1"/>
    <property type="molecule type" value="Genomic_DNA"/>
</dbReference>
<accession>A0A7W9CVJ7</accession>